<dbReference type="AlphaFoldDB" id="A0AA48LZV2"/>
<organism evidence="1">
    <name type="scientific">freshwater sediment metagenome</name>
    <dbReference type="NCBI Taxonomy" id="556182"/>
    <lineage>
        <taxon>unclassified sequences</taxon>
        <taxon>metagenomes</taxon>
        <taxon>ecological metagenomes</taxon>
    </lineage>
</organism>
<reference evidence="1" key="1">
    <citation type="submission" date="2023-07" db="EMBL/GenBank/DDBJ databases">
        <authorList>
            <person name="Pelsma A.J. K."/>
        </authorList>
    </citation>
    <scope>NUCLEOTIDE SEQUENCE</scope>
</reference>
<protein>
    <submittedName>
        <fullName evidence="1">Uncharacterized protein</fullName>
    </submittedName>
</protein>
<evidence type="ECO:0000313" key="1">
    <source>
        <dbReference type="EMBL" id="CAJ0855874.1"/>
    </source>
</evidence>
<name>A0AA48LZV2_9ZZZZ</name>
<sequence length="48" mass="4986">MGYDCLNVAIDDATRLAYVEVLPDEKSKGAIGRPVALAIKLAPVPSGS</sequence>
<accession>A0AA48LZV2</accession>
<proteinExistence type="predicted"/>
<dbReference type="EMBL" id="OY288114">
    <property type="protein sequence ID" value="CAJ0855874.1"/>
    <property type="molecule type" value="Genomic_DNA"/>
</dbReference>
<gene>
    <name evidence="1" type="ORF">AMST5_00872</name>
</gene>